<dbReference type="PaxDb" id="593117-TGAM_0469"/>
<dbReference type="InterPro" id="IPR022620">
    <property type="entry name" value="DUF2666"/>
</dbReference>
<name>C5A409_THEGJ</name>
<dbReference type="AlphaFoldDB" id="C5A409"/>
<dbReference type="Proteomes" id="UP000001488">
    <property type="component" value="Chromosome"/>
</dbReference>
<proteinExistence type="predicted"/>
<dbReference type="RefSeq" id="WP_015858089.1">
    <property type="nucleotide sequence ID" value="NC_012804.1"/>
</dbReference>
<organism evidence="2 3">
    <name type="scientific">Thermococcus gammatolerans (strain DSM 15229 / JCM 11827 / EJ3)</name>
    <dbReference type="NCBI Taxonomy" id="593117"/>
    <lineage>
        <taxon>Archaea</taxon>
        <taxon>Methanobacteriati</taxon>
        <taxon>Methanobacteriota</taxon>
        <taxon>Thermococci</taxon>
        <taxon>Thermococcales</taxon>
        <taxon>Thermococcaceae</taxon>
        <taxon>Thermococcus</taxon>
    </lineage>
</organism>
<dbReference type="PATRIC" id="fig|593117.10.peg.465"/>
<dbReference type="Pfam" id="PF10869">
    <property type="entry name" value="DUF2666"/>
    <property type="match status" value="2"/>
</dbReference>
<gene>
    <name evidence="2" type="ordered locus">TGAM_0469</name>
</gene>
<dbReference type="KEGG" id="tga:TGAM_0469"/>
<feature type="domain" description="DUF2666" evidence="1">
    <location>
        <begin position="139"/>
        <end position="261"/>
    </location>
</feature>
<accession>C5A409</accession>
<protein>
    <recommendedName>
        <fullName evidence="1">DUF2666 domain-containing protein</fullName>
    </recommendedName>
</protein>
<keyword evidence="3" id="KW-1185">Reference proteome</keyword>
<evidence type="ECO:0000313" key="2">
    <source>
        <dbReference type="EMBL" id="ACS32971.1"/>
    </source>
</evidence>
<dbReference type="GeneID" id="7988016"/>
<dbReference type="HOGENOM" id="CLU_1056107_0_0_2"/>
<dbReference type="EMBL" id="CP001398">
    <property type="protein sequence ID" value="ACS32971.1"/>
    <property type="molecule type" value="Genomic_DNA"/>
</dbReference>
<evidence type="ECO:0000313" key="3">
    <source>
        <dbReference type="Proteomes" id="UP000001488"/>
    </source>
</evidence>
<dbReference type="STRING" id="593117.TGAM_0469"/>
<reference evidence="2 3" key="1">
    <citation type="journal article" date="2007" name="Genome Biol.">
        <title>Genome analysis and genome-wide proteomics of Thermococcus gammatolerans, the most radioresistant organism known amongst the Archaea.</title>
        <authorList>
            <person name="Zivanovic Y."/>
            <person name="Armengaud J."/>
            <person name="Lagorce A."/>
            <person name="Leplat C."/>
            <person name="Guerin P."/>
            <person name="Dutertre M."/>
            <person name="Anthouard V."/>
            <person name="Forterre P."/>
            <person name="Wincker P."/>
            <person name="Confalonieri F."/>
        </authorList>
    </citation>
    <scope>NUCLEOTIDE SEQUENCE [LARGE SCALE GENOMIC DNA]</scope>
    <source>
        <strain evidence="3">DSM 15229 / JCM 11827 / EJ3</strain>
    </source>
</reference>
<dbReference type="eggNOG" id="arCOG03415">
    <property type="taxonomic scope" value="Archaea"/>
</dbReference>
<feature type="domain" description="DUF2666" evidence="1">
    <location>
        <begin position="6"/>
        <end position="120"/>
    </location>
</feature>
<evidence type="ECO:0000259" key="1">
    <source>
        <dbReference type="Pfam" id="PF10869"/>
    </source>
</evidence>
<dbReference type="OrthoDB" id="86044at2157"/>
<sequence length="263" mass="29471">MPRSVEDHVMFTAKHGNWKVADKLIDVEDEKIARFLARVGNTVNSKIPEYLTDVMNVAGIMSLAEGIDGDLTKVIVSLKSPGISRKLGALVFEEDKKLKKLLVDAARALLVRLTLSRFVPVDYPDGLLKEVRVVFPFPDDHVNFTAKHGSWIVVKRLIIDDSTPKVDVARLLASINETVTLKLPAYAGIDVNGIEEWFGPRKKVKKSEIPSIVERYLNFQPSEFAPGFEEHARVYALRIALERIGLSLDVPAKSLEKYLEKKP</sequence>